<reference evidence="1 2" key="1">
    <citation type="journal article" date="2015" name="Genome Announc.">
        <title>Draft Genome Sequence of Brevibacillus brevis DZQ7, a Plant Growth-Promoting Rhizobacterium with Broad-Spectrum Antimicrobial Activity.</title>
        <authorList>
            <person name="Hou Q."/>
            <person name="Wang C."/>
            <person name="Hou X."/>
            <person name="Xia Z."/>
            <person name="Ye J."/>
            <person name="Liu K."/>
            <person name="Liu H."/>
            <person name="Wang J."/>
            <person name="Guo H."/>
            <person name="Yu X."/>
            <person name="Yang Y."/>
            <person name="Du B."/>
            <person name="Ding Y."/>
        </authorList>
    </citation>
    <scope>NUCLEOTIDE SEQUENCE [LARGE SCALE GENOMIC DNA]</scope>
    <source>
        <strain evidence="1 2">DZQ7</strain>
    </source>
</reference>
<evidence type="ECO:0000313" key="2">
    <source>
        <dbReference type="Proteomes" id="UP000036061"/>
    </source>
</evidence>
<proteinExistence type="predicted"/>
<organism evidence="1 2">
    <name type="scientific">Brevibacillus brevis</name>
    <name type="common">Bacillus brevis</name>
    <dbReference type="NCBI Taxonomy" id="1393"/>
    <lineage>
        <taxon>Bacteria</taxon>
        <taxon>Bacillati</taxon>
        <taxon>Bacillota</taxon>
        <taxon>Bacilli</taxon>
        <taxon>Bacillales</taxon>
        <taxon>Paenibacillaceae</taxon>
        <taxon>Brevibacillus</taxon>
    </lineage>
</organism>
<name>A0A2Z4MD28_BREBE</name>
<dbReference type="Proteomes" id="UP000036061">
    <property type="component" value="Chromosome"/>
</dbReference>
<gene>
    <name evidence="1" type="ORF">AB432_004110</name>
</gene>
<dbReference type="EMBL" id="CP030117">
    <property type="protein sequence ID" value="AWX54271.1"/>
    <property type="molecule type" value="Genomic_DNA"/>
</dbReference>
<dbReference type="RefSeq" id="WP_048031154.1">
    <property type="nucleotide sequence ID" value="NZ_CP030117.1"/>
</dbReference>
<evidence type="ECO:0000313" key="1">
    <source>
        <dbReference type="EMBL" id="AWX54271.1"/>
    </source>
</evidence>
<dbReference type="AlphaFoldDB" id="A0A2Z4MD28"/>
<accession>A0A2Z4MD28</accession>
<sequence>MVYFDRAKASVGLSNFVEFFEDYRQYFEQPSIPNKRSLAQKLLDSNPQASSIDAQVTRINYTNIIFLNKWEAEMLKSAIDSKHPSVSNEIKAKVRELLKDF</sequence>
<protein>
    <submittedName>
        <fullName evidence="1">Uncharacterized protein</fullName>
    </submittedName>
</protein>